<dbReference type="InterPro" id="IPR000595">
    <property type="entry name" value="cNMP-bd_dom"/>
</dbReference>
<feature type="domain" description="Cyclic nucleotide-binding" evidence="1">
    <location>
        <begin position="58"/>
        <end position="144"/>
    </location>
</feature>
<name>A0A5P2FXS3_9BACT</name>
<protein>
    <submittedName>
        <fullName evidence="2">Crp/Fnr family transcriptional regulator</fullName>
    </submittedName>
</protein>
<gene>
    <name evidence="2" type="ORF">E0W69_006545</name>
</gene>
<evidence type="ECO:0000259" key="1">
    <source>
        <dbReference type="Pfam" id="PF00027"/>
    </source>
</evidence>
<accession>A0A5P2FXS3</accession>
<evidence type="ECO:0000313" key="2">
    <source>
        <dbReference type="EMBL" id="QES88334.1"/>
    </source>
</evidence>
<dbReference type="KEGG" id="arac:E0W69_006545"/>
<organism evidence="2 3">
    <name type="scientific">Rhizosphaericola mali</name>
    <dbReference type="NCBI Taxonomy" id="2545455"/>
    <lineage>
        <taxon>Bacteria</taxon>
        <taxon>Pseudomonadati</taxon>
        <taxon>Bacteroidota</taxon>
        <taxon>Chitinophagia</taxon>
        <taxon>Chitinophagales</taxon>
        <taxon>Chitinophagaceae</taxon>
        <taxon>Rhizosphaericola</taxon>
    </lineage>
</organism>
<dbReference type="Gene3D" id="2.60.120.10">
    <property type="entry name" value="Jelly Rolls"/>
    <property type="match status" value="1"/>
</dbReference>
<proteinExistence type="predicted"/>
<dbReference type="Proteomes" id="UP000292424">
    <property type="component" value="Chromosome"/>
</dbReference>
<dbReference type="InterPro" id="IPR014710">
    <property type="entry name" value="RmlC-like_jellyroll"/>
</dbReference>
<evidence type="ECO:0000313" key="3">
    <source>
        <dbReference type="Proteomes" id="UP000292424"/>
    </source>
</evidence>
<sequence length="219" mass="25846">MTNTSQFKVQFLNCLFSKKFGFLLKIRMQDVFTNYLKSQVDISDAELAEILQLSINKTIKKSQSILHDGETWRFMCFITKGCCRLYRFDEKGMDHTVRFGIENWWMTDQQSYNLNIPSEYNIEAITQSSLLLWRKEDWENLIEKIPALKQFYTVLSARAYEAGLQRIFSLISKTAEERYSEFQINYPTIFNKVPLYMVASYLGISRETLSRIRKNATII</sequence>
<dbReference type="SUPFAM" id="SSF51206">
    <property type="entry name" value="cAMP-binding domain-like"/>
    <property type="match status" value="1"/>
</dbReference>
<dbReference type="AlphaFoldDB" id="A0A5P2FXS3"/>
<dbReference type="InterPro" id="IPR018490">
    <property type="entry name" value="cNMP-bd_dom_sf"/>
</dbReference>
<dbReference type="EMBL" id="CP044016">
    <property type="protein sequence ID" value="QES88334.1"/>
    <property type="molecule type" value="Genomic_DNA"/>
</dbReference>
<dbReference type="CDD" id="cd00038">
    <property type="entry name" value="CAP_ED"/>
    <property type="match status" value="1"/>
</dbReference>
<dbReference type="Pfam" id="PF00027">
    <property type="entry name" value="cNMP_binding"/>
    <property type="match status" value="1"/>
</dbReference>
<reference evidence="2 3" key="1">
    <citation type="submission" date="2019-09" db="EMBL/GenBank/DDBJ databases">
        <title>Complete genome sequence of Arachidicoccus sp. B3-10 isolated from apple orchard soil.</title>
        <authorList>
            <person name="Kim H.S."/>
            <person name="Han K.-I."/>
            <person name="Suh M.K."/>
            <person name="Lee K.C."/>
            <person name="Eom M.K."/>
            <person name="Kim J.-S."/>
            <person name="Kang S.W."/>
            <person name="Sin Y."/>
            <person name="Lee J.-S."/>
        </authorList>
    </citation>
    <scope>NUCLEOTIDE SEQUENCE [LARGE SCALE GENOMIC DNA]</scope>
    <source>
        <strain evidence="2 3">B3-10</strain>
    </source>
</reference>
<dbReference type="OrthoDB" id="1092431at2"/>
<keyword evidence="3" id="KW-1185">Reference proteome</keyword>